<name>A0A3P8L1B9_9TREM</name>
<dbReference type="EMBL" id="UZAL01053090">
    <property type="protein sequence ID" value="VDP88009.1"/>
    <property type="molecule type" value="Genomic_DNA"/>
</dbReference>
<dbReference type="InterPro" id="IPR031327">
    <property type="entry name" value="MCM"/>
</dbReference>
<dbReference type="GO" id="GO:0017116">
    <property type="term" value="F:single-stranded DNA helicase activity"/>
    <property type="evidence" value="ECO:0007669"/>
    <property type="project" value="TreeGrafter"/>
</dbReference>
<keyword evidence="3" id="KW-1185">Reference proteome</keyword>
<dbReference type="InterPro" id="IPR027417">
    <property type="entry name" value="P-loop_NTPase"/>
</dbReference>
<protein>
    <recommendedName>
        <fullName evidence="1">MCM AAA-lid domain-containing protein</fullName>
    </recommendedName>
</protein>
<dbReference type="Pfam" id="PF17855">
    <property type="entry name" value="MCM_lid"/>
    <property type="match status" value="1"/>
</dbReference>
<accession>A0A3P8L1B9</accession>
<dbReference type="InterPro" id="IPR041562">
    <property type="entry name" value="MCM_lid"/>
</dbReference>
<dbReference type="Proteomes" id="UP000269396">
    <property type="component" value="Unassembled WGS sequence"/>
</dbReference>
<dbReference type="PANTHER" id="PTHR11630:SF47">
    <property type="entry name" value="DNA HELICASE MCM8"/>
    <property type="match status" value="1"/>
</dbReference>
<dbReference type="GO" id="GO:0003697">
    <property type="term" value="F:single-stranded DNA binding"/>
    <property type="evidence" value="ECO:0007669"/>
    <property type="project" value="TreeGrafter"/>
</dbReference>
<dbReference type="AlphaFoldDB" id="A0A3P8L1B9"/>
<dbReference type="GO" id="GO:0042555">
    <property type="term" value="C:MCM complex"/>
    <property type="evidence" value="ECO:0007669"/>
    <property type="project" value="TreeGrafter"/>
</dbReference>
<evidence type="ECO:0000313" key="3">
    <source>
        <dbReference type="Proteomes" id="UP000269396"/>
    </source>
</evidence>
<dbReference type="GO" id="GO:0005634">
    <property type="term" value="C:nucleus"/>
    <property type="evidence" value="ECO:0007669"/>
    <property type="project" value="TreeGrafter"/>
</dbReference>
<feature type="domain" description="MCM AAA-lid" evidence="1">
    <location>
        <begin position="4"/>
        <end position="62"/>
    </location>
</feature>
<dbReference type="PANTHER" id="PTHR11630">
    <property type="entry name" value="DNA REPLICATION LICENSING FACTOR MCM FAMILY MEMBER"/>
    <property type="match status" value="1"/>
</dbReference>
<dbReference type="Gene3D" id="3.40.50.300">
    <property type="entry name" value="P-loop containing nucleotide triphosphate hydrolases"/>
    <property type="match status" value="1"/>
</dbReference>
<evidence type="ECO:0000313" key="2">
    <source>
        <dbReference type="EMBL" id="VDP88009.1"/>
    </source>
</evidence>
<reference evidence="2 3" key="1">
    <citation type="submission" date="2018-11" db="EMBL/GenBank/DDBJ databases">
        <authorList>
            <consortium name="Pathogen Informatics"/>
        </authorList>
    </citation>
    <scope>NUCLEOTIDE SEQUENCE [LARGE SCALE GENOMIC DNA]</scope>
    <source>
        <strain>Denwood</strain>
        <strain evidence="3">Zambia</strain>
    </source>
</reference>
<evidence type="ECO:0000259" key="1">
    <source>
        <dbReference type="Pfam" id="PF17855"/>
    </source>
</evidence>
<dbReference type="GO" id="GO:0005524">
    <property type="term" value="F:ATP binding"/>
    <property type="evidence" value="ECO:0007669"/>
    <property type="project" value="InterPro"/>
</dbReference>
<proteinExistence type="predicted"/>
<organism evidence="2 3">
    <name type="scientific">Schistosoma mattheei</name>
    <dbReference type="NCBI Taxonomy" id="31246"/>
    <lineage>
        <taxon>Eukaryota</taxon>
        <taxon>Metazoa</taxon>
        <taxon>Spiralia</taxon>
        <taxon>Lophotrochozoa</taxon>
        <taxon>Platyhelminthes</taxon>
        <taxon>Trematoda</taxon>
        <taxon>Digenea</taxon>
        <taxon>Strigeidida</taxon>
        <taxon>Schistosomatoidea</taxon>
        <taxon>Schistosomatidae</taxon>
        <taxon>Schistosoma</taxon>
    </lineage>
</organism>
<gene>
    <name evidence="2" type="ORF">SMTD_LOCUS22672</name>
</gene>
<sequence length="63" mass="7396">MISSLSNEAAITLRDFYLELRKHRHSRDTFPVTLRQLESLIRLTQARARAELREEATKQVIKS</sequence>